<feature type="non-terminal residue" evidence="2">
    <location>
        <position position="1"/>
    </location>
</feature>
<proteinExistence type="predicted"/>
<feature type="transmembrane region" description="Helical" evidence="1">
    <location>
        <begin position="41"/>
        <end position="62"/>
    </location>
</feature>
<accession>A0ABN8IC70</accession>
<keyword evidence="1" id="KW-1133">Transmembrane helix</keyword>
<reference evidence="2" key="1">
    <citation type="submission" date="2022-03" db="EMBL/GenBank/DDBJ databases">
        <authorList>
            <person name="Martin H S."/>
        </authorList>
    </citation>
    <scope>NUCLEOTIDE SEQUENCE</scope>
</reference>
<protein>
    <submittedName>
        <fullName evidence="2">Uncharacterized protein</fullName>
    </submittedName>
</protein>
<evidence type="ECO:0000313" key="2">
    <source>
        <dbReference type="EMBL" id="CAH2050949.1"/>
    </source>
</evidence>
<dbReference type="Proteomes" id="UP000837857">
    <property type="component" value="Chromosome 2"/>
</dbReference>
<gene>
    <name evidence="2" type="ORF">IPOD504_LOCUS7797</name>
</gene>
<sequence>MKANISLSDHRVRIAPVLMKFPQTTVYWADIVIKKIFFLKLFYAFVFWLVIHKAGYFLSWFVSYLKEKKNEHHEYHDHHDHYSPHQYYEYGPPGSYGPPGHYVPYRRQSHGV</sequence>
<dbReference type="EMBL" id="OW152814">
    <property type="protein sequence ID" value="CAH2050949.1"/>
    <property type="molecule type" value="Genomic_DNA"/>
</dbReference>
<keyword evidence="1" id="KW-0812">Transmembrane</keyword>
<keyword evidence="3" id="KW-1185">Reference proteome</keyword>
<name>A0ABN8IC70_9NEOP</name>
<evidence type="ECO:0000313" key="3">
    <source>
        <dbReference type="Proteomes" id="UP000837857"/>
    </source>
</evidence>
<keyword evidence="1" id="KW-0472">Membrane</keyword>
<organism evidence="2 3">
    <name type="scientific">Iphiclides podalirius</name>
    <name type="common">scarce swallowtail</name>
    <dbReference type="NCBI Taxonomy" id="110791"/>
    <lineage>
        <taxon>Eukaryota</taxon>
        <taxon>Metazoa</taxon>
        <taxon>Ecdysozoa</taxon>
        <taxon>Arthropoda</taxon>
        <taxon>Hexapoda</taxon>
        <taxon>Insecta</taxon>
        <taxon>Pterygota</taxon>
        <taxon>Neoptera</taxon>
        <taxon>Endopterygota</taxon>
        <taxon>Lepidoptera</taxon>
        <taxon>Glossata</taxon>
        <taxon>Ditrysia</taxon>
        <taxon>Papilionoidea</taxon>
        <taxon>Papilionidae</taxon>
        <taxon>Papilioninae</taxon>
        <taxon>Iphiclides</taxon>
    </lineage>
</organism>
<evidence type="ECO:0000256" key="1">
    <source>
        <dbReference type="SAM" id="Phobius"/>
    </source>
</evidence>